<keyword evidence="2" id="KW-0472">Membrane</keyword>
<keyword evidence="4" id="KW-1185">Reference proteome</keyword>
<dbReference type="AlphaFoldDB" id="A0A0R2JEK7"/>
<evidence type="ECO:0008006" key="5">
    <source>
        <dbReference type="Google" id="ProtNLM"/>
    </source>
</evidence>
<accession>A0A0R2JEK7</accession>
<feature type="compositionally biased region" description="Basic and acidic residues" evidence="1">
    <location>
        <begin position="87"/>
        <end position="118"/>
    </location>
</feature>
<reference evidence="3 4" key="1">
    <citation type="journal article" date="2015" name="Genome Announc.">
        <title>Expanding the biotechnology potential of lactobacilli through comparative genomics of 213 strains and associated genera.</title>
        <authorList>
            <person name="Sun Z."/>
            <person name="Harris H.M."/>
            <person name="McCann A."/>
            <person name="Guo C."/>
            <person name="Argimon S."/>
            <person name="Zhang W."/>
            <person name="Yang X."/>
            <person name="Jeffery I.B."/>
            <person name="Cooney J.C."/>
            <person name="Kagawa T.F."/>
            <person name="Liu W."/>
            <person name="Song Y."/>
            <person name="Salvetti E."/>
            <person name="Wrobel A."/>
            <person name="Rasinkangas P."/>
            <person name="Parkhill J."/>
            <person name="Rea M.C."/>
            <person name="O'Sullivan O."/>
            <person name="Ritari J."/>
            <person name="Douillard F.P."/>
            <person name="Paul Ross R."/>
            <person name="Yang R."/>
            <person name="Briner A.E."/>
            <person name="Felis G.E."/>
            <person name="de Vos W.M."/>
            <person name="Barrangou R."/>
            <person name="Klaenhammer T.R."/>
            <person name="Caufield P.W."/>
            <person name="Cui Y."/>
            <person name="Zhang H."/>
            <person name="O'Toole P.W."/>
        </authorList>
    </citation>
    <scope>NUCLEOTIDE SEQUENCE [LARGE SCALE GENOMIC DNA]</scope>
    <source>
        <strain evidence="3 4">DSM 20593</strain>
    </source>
</reference>
<feature type="transmembrane region" description="Helical" evidence="2">
    <location>
        <begin position="35"/>
        <end position="58"/>
    </location>
</feature>
<protein>
    <recommendedName>
        <fullName evidence="5">LysM domain-containing protein</fullName>
    </recommendedName>
</protein>
<proteinExistence type="predicted"/>
<gene>
    <name evidence="3" type="ORF">IV73_GL000289</name>
</gene>
<sequence length="182" mass="20023">MDKQKQVKPWEASFEETDAVKKYSRTANRRKSQRVSLVVGLLVTCVLVLSFVPVYNYLKELNQPNQNAQTAVSSLTNNQTKTSTSKVDGKSKSEKQAEAKAEKKRKAAEEKAASEKAASEAAAKSSQDEADSKTVLELPANRPTLFGFAAAHNISVEQLYNLNPGLTASNYTQWVGKEVKIK</sequence>
<dbReference type="OrthoDB" id="2149788at2"/>
<dbReference type="RefSeq" id="WP_057753747.1">
    <property type="nucleotide sequence ID" value="NZ_JQBP01000001.1"/>
</dbReference>
<organism evidence="3 4">
    <name type="scientific">Weissella kandleri</name>
    <dbReference type="NCBI Taxonomy" id="1616"/>
    <lineage>
        <taxon>Bacteria</taxon>
        <taxon>Bacillati</taxon>
        <taxon>Bacillota</taxon>
        <taxon>Bacilli</taxon>
        <taxon>Lactobacillales</taxon>
        <taxon>Lactobacillaceae</taxon>
        <taxon>Weissella</taxon>
    </lineage>
</organism>
<feature type="region of interest" description="Disordered" evidence="1">
    <location>
        <begin position="69"/>
        <end position="133"/>
    </location>
</feature>
<evidence type="ECO:0000256" key="2">
    <source>
        <dbReference type="SAM" id="Phobius"/>
    </source>
</evidence>
<keyword evidence="2" id="KW-1133">Transmembrane helix</keyword>
<dbReference type="PATRIC" id="fig|1616.3.peg.294"/>
<name>A0A0R2JEK7_9LACO</name>
<evidence type="ECO:0000313" key="4">
    <source>
        <dbReference type="Proteomes" id="UP000051655"/>
    </source>
</evidence>
<dbReference type="STRING" id="1616.IV73_GL000289"/>
<feature type="compositionally biased region" description="Polar residues" evidence="1">
    <location>
        <begin position="69"/>
        <end position="86"/>
    </location>
</feature>
<dbReference type="EMBL" id="JQBP01000001">
    <property type="protein sequence ID" value="KRN75790.1"/>
    <property type="molecule type" value="Genomic_DNA"/>
</dbReference>
<evidence type="ECO:0000313" key="3">
    <source>
        <dbReference type="EMBL" id="KRN75790.1"/>
    </source>
</evidence>
<comment type="caution">
    <text evidence="3">The sequence shown here is derived from an EMBL/GenBank/DDBJ whole genome shotgun (WGS) entry which is preliminary data.</text>
</comment>
<dbReference type="Proteomes" id="UP000051655">
    <property type="component" value="Unassembled WGS sequence"/>
</dbReference>
<keyword evidence="2" id="KW-0812">Transmembrane</keyword>
<evidence type="ECO:0000256" key="1">
    <source>
        <dbReference type="SAM" id="MobiDB-lite"/>
    </source>
</evidence>